<name>A0A382DXL3_9ZZZZ</name>
<evidence type="ECO:0000313" key="1">
    <source>
        <dbReference type="EMBL" id="SVB43256.1"/>
    </source>
</evidence>
<gene>
    <name evidence="1" type="ORF">METZ01_LOCUS196110</name>
</gene>
<accession>A0A382DXL3</accession>
<protein>
    <submittedName>
        <fullName evidence="1">Uncharacterized protein</fullName>
    </submittedName>
</protein>
<dbReference type="EMBL" id="UINC01041668">
    <property type="protein sequence ID" value="SVB43256.1"/>
    <property type="molecule type" value="Genomic_DNA"/>
</dbReference>
<reference evidence="1" key="1">
    <citation type="submission" date="2018-05" db="EMBL/GenBank/DDBJ databases">
        <authorList>
            <person name="Lanie J.A."/>
            <person name="Ng W.-L."/>
            <person name="Kazmierczak K.M."/>
            <person name="Andrzejewski T.M."/>
            <person name="Davidsen T.M."/>
            <person name="Wayne K.J."/>
            <person name="Tettelin H."/>
            <person name="Glass J.I."/>
            <person name="Rusch D."/>
            <person name="Podicherti R."/>
            <person name="Tsui H.-C.T."/>
            <person name="Winkler M.E."/>
        </authorList>
    </citation>
    <scope>NUCLEOTIDE SEQUENCE</scope>
</reference>
<sequence>MWKDLTLPVSIQYGIGIVFQSSRVTHSITSIFPMIAILSGVLH</sequence>
<organism evidence="1">
    <name type="scientific">marine metagenome</name>
    <dbReference type="NCBI Taxonomy" id="408172"/>
    <lineage>
        <taxon>unclassified sequences</taxon>
        <taxon>metagenomes</taxon>
        <taxon>ecological metagenomes</taxon>
    </lineage>
</organism>
<dbReference type="AlphaFoldDB" id="A0A382DXL3"/>
<proteinExistence type="predicted"/>